<name>A0A2M4DGQ1_ANODA</name>
<feature type="transmembrane region" description="Helical" evidence="1">
    <location>
        <begin position="123"/>
        <end position="144"/>
    </location>
</feature>
<dbReference type="AlphaFoldDB" id="A0A2M4DGQ1"/>
<keyword evidence="1" id="KW-0472">Membrane</keyword>
<dbReference type="EMBL" id="GGFL01012535">
    <property type="protein sequence ID" value="MBW76713.1"/>
    <property type="molecule type" value="Transcribed_RNA"/>
</dbReference>
<protein>
    <recommendedName>
        <fullName evidence="4">Secreted protein</fullName>
    </recommendedName>
</protein>
<keyword evidence="1" id="KW-0812">Transmembrane</keyword>
<organism evidence="3">
    <name type="scientific">Anopheles darlingi</name>
    <name type="common">Mosquito</name>
    <dbReference type="NCBI Taxonomy" id="43151"/>
    <lineage>
        <taxon>Eukaryota</taxon>
        <taxon>Metazoa</taxon>
        <taxon>Ecdysozoa</taxon>
        <taxon>Arthropoda</taxon>
        <taxon>Hexapoda</taxon>
        <taxon>Insecta</taxon>
        <taxon>Pterygota</taxon>
        <taxon>Neoptera</taxon>
        <taxon>Endopterygota</taxon>
        <taxon>Diptera</taxon>
        <taxon>Nematocera</taxon>
        <taxon>Culicoidea</taxon>
        <taxon>Culicidae</taxon>
        <taxon>Anophelinae</taxon>
        <taxon>Anopheles</taxon>
    </lineage>
</organism>
<sequence>MEEFLGWGLCCALAAPFPWSSTRPLCVCVCVCAPCGSNFSHVFIIGNERTNENRSSSALLLDHHAPPGVSKLWWDNESSGRGADSVCVRVYVCVYRVCTFAQFIPHFLIKLRTGRRALSWNSFFFFCSLQHACGMLILCIVNYIKTCSHFKTHACTHARPTFN</sequence>
<evidence type="ECO:0008006" key="4">
    <source>
        <dbReference type="Google" id="ProtNLM"/>
    </source>
</evidence>
<accession>A0A2M4DGQ1</accession>
<keyword evidence="2" id="KW-0732">Signal</keyword>
<evidence type="ECO:0000256" key="2">
    <source>
        <dbReference type="SAM" id="SignalP"/>
    </source>
</evidence>
<reference evidence="3" key="1">
    <citation type="submission" date="2018-01" db="EMBL/GenBank/DDBJ databases">
        <title>An insight into the sialome of Amazonian anophelines.</title>
        <authorList>
            <person name="Ribeiro J.M."/>
            <person name="Scarpassa V."/>
            <person name="Calvo E."/>
        </authorList>
    </citation>
    <scope>NUCLEOTIDE SEQUENCE</scope>
</reference>
<keyword evidence="1" id="KW-1133">Transmembrane helix</keyword>
<evidence type="ECO:0000313" key="3">
    <source>
        <dbReference type="EMBL" id="MBW76713.1"/>
    </source>
</evidence>
<evidence type="ECO:0000256" key="1">
    <source>
        <dbReference type="SAM" id="Phobius"/>
    </source>
</evidence>
<proteinExistence type="predicted"/>
<feature type="chain" id="PRO_5014818149" description="Secreted protein" evidence="2">
    <location>
        <begin position="23"/>
        <end position="163"/>
    </location>
</feature>
<feature type="signal peptide" evidence="2">
    <location>
        <begin position="1"/>
        <end position="22"/>
    </location>
</feature>